<dbReference type="Pfam" id="PF13837">
    <property type="entry name" value="Myb_DNA-bind_4"/>
    <property type="match status" value="1"/>
</dbReference>
<dbReference type="Proteomes" id="UP001321473">
    <property type="component" value="Unassembled WGS sequence"/>
</dbReference>
<evidence type="ECO:0000313" key="4">
    <source>
        <dbReference type="Proteomes" id="UP001321473"/>
    </source>
</evidence>
<dbReference type="Gene3D" id="1.10.10.60">
    <property type="entry name" value="Homeodomain-like"/>
    <property type="match status" value="1"/>
</dbReference>
<organism evidence="3 4">
    <name type="scientific">Amblyomma americanum</name>
    <name type="common">Lone star tick</name>
    <dbReference type="NCBI Taxonomy" id="6943"/>
    <lineage>
        <taxon>Eukaryota</taxon>
        <taxon>Metazoa</taxon>
        <taxon>Ecdysozoa</taxon>
        <taxon>Arthropoda</taxon>
        <taxon>Chelicerata</taxon>
        <taxon>Arachnida</taxon>
        <taxon>Acari</taxon>
        <taxon>Parasitiformes</taxon>
        <taxon>Ixodida</taxon>
        <taxon>Ixodoidea</taxon>
        <taxon>Ixodidae</taxon>
        <taxon>Amblyomminae</taxon>
        <taxon>Amblyomma</taxon>
    </lineage>
</organism>
<feature type="domain" description="Myb/SANT-like DNA-binding" evidence="2">
    <location>
        <begin position="115"/>
        <end position="204"/>
    </location>
</feature>
<feature type="region of interest" description="Disordered" evidence="1">
    <location>
        <begin position="58"/>
        <end position="88"/>
    </location>
</feature>
<dbReference type="InterPro" id="IPR044822">
    <property type="entry name" value="Myb_DNA-bind_4"/>
</dbReference>
<accession>A0AAQ4DP79</accession>
<gene>
    <name evidence="3" type="ORF">V5799_033122</name>
</gene>
<feature type="compositionally biased region" description="Low complexity" evidence="1">
    <location>
        <begin position="69"/>
        <end position="88"/>
    </location>
</feature>
<protein>
    <recommendedName>
        <fullName evidence="2">Myb/SANT-like DNA-binding domain-containing protein</fullName>
    </recommendedName>
</protein>
<dbReference type="AlphaFoldDB" id="A0AAQ4DP79"/>
<keyword evidence="4" id="KW-1185">Reference proteome</keyword>
<reference evidence="3 4" key="1">
    <citation type="journal article" date="2023" name="Arcadia Sci">
        <title>De novo assembly of a long-read Amblyomma americanum tick genome.</title>
        <authorList>
            <person name="Chou S."/>
            <person name="Poskanzer K.E."/>
            <person name="Rollins M."/>
            <person name="Thuy-Boun P.S."/>
        </authorList>
    </citation>
    <scope>NUCLEOTIDE SEQUENCE [LARGE SCALE GENOMIC DNA]</scope>
    <source>
        <strain evidence="3">F_SG_1</strain>
        <tissue evidence="3">Salivary glands</tissue>
    </source>
</reference>
<comment type="caution">
    <text evidence="3">The sequence shown here is derived from an EMBL/GenBank/DDBJ whole genome shotgun (WGS) entry which is preliminary data.</text>
</comment>
<proteinExistence type="predicted"/>
<sequence length="227" mass="24005">MAAGEIDGALNVLINGQLTTLRPVVDENGARARQGEGFAYATPDGEIVCVVVRDTTQTAAPPVAPSPPAESASASPAPMAPSATVAPTAASPAAQVYAAVGPTPDERPGSPDSDLWNGPKTRFLISKYKELKENVGRKGGFRTKKALWQKLADLLSAEFLAKTTALQVQNKWKSLERAYKRAKAKNGSSGHSRTSCEHEEELSEVLEKEHHIAPTVLLAPGKTIGKS</sequence>
<feature type="region of interest" description="Disordered" evidence="1">
    <location>
        <begin position="182"/>
        <end position="205"/>
    </location>
</feature>
<name>A0AAQ4DP79_AMBAM</name>
<evidence type="ECO:0000313" key="3">
    <source>
        <dbReference type="EMBL" id="KAK8764269.1"/>
    </source>
</evidence>
<dbReference type="EMBL" id="JARKHS020028423">
    <property type="protein sequence ID" value="KAK8764269.1"/>
    <property type="molecule type" value="Genomic_DNA"/>
</dbReference>
<evidence type="ECO:0000256" key="1">
    <source>
        <dbReference type="SAM" id="MobiDB-lite"/>
    </source>
</evidence>
<feature type="non-terminal residue" evidence="3">
    <location>
        <position position="227"/>
    </location>
</feature>
<evidence type="ECO:0000259" key="2">
    <source>
        <dbReference type="Pfam" id="PF13837"/>
    </source>
</evidence>